<evidence type="ECO:0000313" key="3">
    <source>
        <dbReference type="EMBL" id="QHT78212.1"/>
    </source>
</evidence>
<dbReference type="AlphaFoldDB" id="A0A6C0HC66"/>
<accession>A0A6C0HC66</accession>
<dbReference type="PROSITE" id="PS51746">
    <property type="entry name" value="PPM_2"/>
    <property type="match status" value="1"/>
</dbReference>
<protein>
    <recommendedName>
        <fullName evidence="2">PPM-type phosphatase domain-containing protein</fullName>
    </recommendedName>
</protein>
<sequence>MSTFQSEAENSNETLVVEQEQQLQSSSKPRTRFINGLVKQLGSRQDFVSFGTEEELGFDWGVVLDGHGRSEYINYIRLQNWRAIMISENPWKTLLTYLIKVPEWIDCCGGSTLVMMKAFENRIETTSVGDSGIVIYKNGHLAYRSKEHNSKNEAEVERLLPMGAKYEKMDRPVSYPVTGQNMKMTYKEYVIFRNGTKIAPTQSLGHRGSTGFMPEFHTEYYESSDQMRCVLFTDGFSDMHLFESESEEDRVRDEQDILTMSATELIDKTEARWKQNWKIYYDPANPEVYIEDKYPEKGCDDIGIVVWDNTKEV</sequence>
<dbReference type="SUPFAM" id="SSF81606">
    <property type="entry name" value="PP2C-like"/>
    <property type="match status" value="1"/>
</dbReference>
<dbReference type="Pfam" id="PF00481">
    <property type="entry name" value="PP2C"/>
    <property type="match status" value="1"/>
</dbReference>
<feature type="region of interest" description="Disordered" evidence="1">
    <location>
        <begin position="1"/>
        <end position="23"/>
    </location>
</feature>
<dbReference type="Gene3D" id="3.60.40.10">
    <property type="entry name" value="PPM-type phosphatase domain"/>
    <property type="match status" value="1"/>
</dbReference>
<feature type="compositionally biased region" description="Polar residues" evidence="1">
    <location>
        <begin position="1"/>
        <end position="14"/>
    </location>
</feature>
<organism evidence="3">
    <name type="scientific">viral metagenome</name>
    <dbReference type="NCBI Taxonomy" id="1070528"/>
    <lineage>
        <taxon>unclassified sequences</taxon>
        <taxon>metagenomes</taxon>
        <taxon>organismal metagenomes</taxon>
    </lineage>
</organism>
<reference evidence="3" key="1">
    <citation type="journal article" date="2020" name="Nature">
        <title>Giant virus diversity and host interactions through global metagenomics.</title>
        <authorList>
            <person name="Schulz F."/>
            <person name="Roux S."/>
            <person name="Paez-Espino D."/>
            <person name="Jungbluth S."/>
            <person name="Walsh D.A."/>
            <person name="Denef V.J."/>
            <person name="McMahon K.D."/>
            <person name="Konstantinidis K.T."/>
            <person name="Eloe-Fadrosh E.A."/>
            <person name="Kyrpides N.C."/>
            <person name="Woyke T."/>
        </authorList>
    </citation>
    <scope>NUCLEOTIDE SEQUENCE</scope>
    <source>
        <strain evidence="3">GVMAG-M-3300023179-91</strain>
    </source>
</reference>
<name>A0A6C0HC66_9ZZZZ</name>
<feature type="domain" description="PPM-type phosphatase" evidence="2">
    <location>
        <begin position="25"/>
        <end position="309"/>
    </location>
</feature>
<evidence type="ECO:0000256" key="1">
    <source>
        <dbReference type="SAM" id="MobiDB-lite"/>
    </source>
</evidence>
<evidence type="ECO:0000259" key="2">
    <source>
        <dbReference type="PROSITE" id="PS51746"/>
    </source>
</evidence>
<dbReference type="InterPro" id="IPR001932">
    <property type="entry name" value="PPM-type_phosphatase-like_dom"/>
</dbReference>
<dbReference type="EMBL" id="MN739929">
    <property type="protein sequence ID" value="QHT78212.1"/>
    <property type="molecule type" value="Genomic_DNA"/>
</dbReference>
<dbReference type="InterPro" id="IPR036457">
    <property type="entry name" value="PPM-type-like_dom_sf"/>
</dbReference>
<proteinExistence type="predicted"/>